<gene>
    <name evidence="2" type="ORF">CGGC5_v013337</name>
</gene>
<keyword evidence="1" id="KW-0812">Transmembrane</keyword>
<keyword evidence="3" id="KW-1185">Reference proteome</keyword>
<feature type="transmembrane region" description="Helical" evidence="1">
    <location>
        <begin position="35"/>
        <end position="57"/>
    </location>
</feature>
<dbReference type="GeneID" id="43620052"/>
<keyword evidence="1" id="KW-1133">Transmembrane helix</keyword>
<name>A0A7J6IMD3_COLFN</name>
<evidence type="ECO:0000313" key="2">
    <source>
        <dbReference type="EMBL" id="KAF4477929.1"/>
    </source>
</evidence>
<reference evidence="2 3" key="1">
    <citation type="submission" date="2012-08" db="EMBL/GenBank/DDBJ databases">
        <authorList>
            <person name="Gan P.H.P."/>
            <person name="Ikeda K."/>
            <person name="Irieda H."/>
            <person name="Narusaka M."/>
            <person name="O'Connell R.J."/>
            <person name="Narusaka Y."/>
            <person name="Takano Y."/>
            <person name="Kubo Y."/>
            <person name="Shirasu K."/>
        </authorList>
    </citation>
    <scope>NUCLEOTIDE SEQUENCE [LARGE SCALE GENOMIC DNA]</scope>
    <source>
        <strain evidence="2 3">Nara gc5</strain>
    </source>
</reference>
<proteinExistence type="predicted"/>
<accession>A0A7J6IMD3</accession>
<feature type="transmembrane region" description="Helical" evidence="1">
    <location>
        <begin position="116"/>
        <end position="141"/>
    </location>
</feature>
<evidence type="ECO:0000256" key="1">
    <source>
        <dbReference type="SAM" id="Phobius"/>
    </source>
</evidence>
<comment type="caution">
    <text evidence="2">The sequence shown here is derived from an EMBL/GenBank/DDBJ whole genome shotgun (WGS) entry which is preliminary data.</text>
</comment>
<dbReference type="PANTHER" id="PTHR35395:SF1">
    <property type="entry name" value="DUF6536 DOMAIN-CONTAINING PROTEIN"/>
    <property type="match status" value="1"/>
</dbReference>
<dbReference type="InParanoid" id="A0A7J6IMD3"/>
<sequence>MGGPECTAWIPLEGPDYCVSRSLEEQCNLVVDTRFLAIVVGCNLLKLLGLAATWLCLKKRPLLTIGDAMESFLTQPDITTRGCGMMCISFFDSPDWNDQPTIWIPKRRLWAGSVSFWRYCSFLLLWTTALGTSGVFLIQAFEKTWEGYDPYNGVPSSSSPWEKGLGTVSLDCLIGGQTDKGSAGTALLVNSPQLIMSMIYDASERPIFFPYRFDMAFRLQLDP</sequence>
<evidence type="ECO:0000313" key="3">
    <source>
        <dbReference type="Proteomes" id="UP000011096"/>
    </source>
</evidence>
<dbReference type="PANTHER" id="PTHR35395">
    <property type="entry name" value="DUF6536 DOMAIN-CONTAINING PROTEIN"/>
    <property type="match status" value="1"/>
</dbReference>
<keyword evidence="1" id="KW-0472">Membrane</keyword>
<dbReference type="Proteomes" id="UP000011096">
    <property type="component" value="Unassembled WGS sequence"/>
</dbReference>
<reference evidence="2 3" key="2">
    <citation type="submission" date="2020-04" db="EMBL/GenBank/DDBJ databases">
        <title>Genome sequencing and assembly of multiple isolates from the Colletotrichum gloeosporioides species complex.</title>
        <authorList>
            <person name="Gan P."/>
            <person name="Shirasu K."/>
        </authorList>
    </citation>
    <scope>NUCLEOTIDE SEQUENCE [LARGE SCALE GENOMIC DNA]</scope>
    <source>
        <strain evidence="2 3">Nara gc5</strain>
    </source>
</reference>
<dbReference type="AlphaFoldDB" id="A0A7J6IMD3"/>
<protein>
    <submittedName>
        <fullName evidence="2">Uncharacterized protein</fullName>
    </submittedName>
</protein>
<dbReference type="RefSeq" id="XP_031884728.1">
    <property type="nucleotide sequence ID" value="XM_032036052.1"/>
</dbReference>
<organism evidence="2 3">
    <name type="scientific">Colletotrichum fructicola (strain Nara gc5)</name>
    <name type="common">Anthracnose fungus</name>
    <name type="synonym">Colletotrichum gloeosporioides (strain Nara gc5)</name>
    <dbReference type="NCBI Taxonomy" id="1213859"/>
    <lineage>
        <taxon>Eukaryota</taxon>
        <taxon>Fungi</taxon>
        <taxon>Dikarya</taxon>
        <taxon>Ascomycota</taxon>
        <taxon>Pezizomycotina</taxon>
        <taxon>Sordariomycetes</taxon>
        <taxon>Hypocreomycetidae</taxon>
        <taxon>Glomerellales</taxon>
        <taxon>Glomerellaceae</taxon>
        <taxon>Colletotrichum</taxon>
        <taxon>Colletotrichum gloeosporioides species complex</taxon>
    </lineage>
</organism>
<dbReference type="EMBL" id="ANPB02000008">
    <property type="protein sequence ID" value="KAF4477929.1"/>
    <property type="molecule type" value="Genomic_DNA"/>
</dbReference>
<dbReference type="OrthoDB" id="5429634at2759"/>